<keyword evidence="4" id="KW-1185">Reference proteome</keyword>
<dbReference type="EMBL" id="UZAF01018089">
    <property type="protein sequence ID" value="VDO47897.1"/>
    <property type="molecule type" value="Genomic_DNA"/>
</dbReference>
<reference evidence="3 4" key="2">
    <citation type="submission" date="2018-11" db="EMBL/GenBank/DDBJ databases">
        <authorList>
            <consortium name="Pathogen Informatics"/>
        </authorList>
    </citation>
    <scope>NUCLEOTIDE SEQUENCE [LARGE SCALE GENOMIC DNA]</scope>
    <source>
        <strain evidence="3 4">MHpl1</strain>
    </source>
</reference>
<dbReference type="OrthoDB" id="5877748at2759"/>
<feature type="chain" id="PRO_5043124041" evidence="2">
    <location>
        <begin position="19"/>
        <end position="218"/>
    </location>
</feature>
<dbReference type="AlphaFoldDB" id="A0A0N4WP57"/>
<evidence type="ECO:0000313" key="4">
    <source>
        <dbReference type="Proteomes" id="UP000268014"/>
    </source>
</evidence>
<evidence type="ECO:0000256" key="1">
    <source>
        <dbReference type="SAM" id="MobiDB-lite"/>
    </source>
</evidence>
<protein>
    <submittedName>
        <fullName evidence="3 5">Uncharacterized protein</fullName>
    </submittedName>
</protein>
<dbReference type="WBParaSite" id="HPLM_0001312601-mRNA-1">
    <property type="protein sequence ID" value="HPLM_0001312601-mRNA-1"/>
    <property type="gene ID" value="HPLM_0001312601"/>
</dbReference>
<sequence length="218" mass="24038">MGWRLCLAALLLAVESSSKSIIEQLPHSPLAETGGDESKKLKSEPMITKMPAFEQGKVKATVGSMLPPKHEIILNLPAAGNEDNDSWRDLEHINMSNKFRNTQQGSSIVEVRRDEVQIQNTDGTDKRLPPFAFNEDVKEPEADSTTMEKSASSTTQTAIIGDDSISEKNIETSAEIRQQAPEIAKVELSEERENSSVTSTKQIGTNRDVEDLVNVINF</sequence>
<organism evidence="5">
    <name type="scientific">Haemonchus placei</name>
    <name type="common">Barber's pole worm</name>
    <dbReference type="NCBI Taxonomy" id="6290"/>
    <lineage>
        <taxon>Eukaryota</taxon>
        <taxon>Metazoa</taxon>
        <taxon>Ecdysozoa</taxon>
        <taxon>Nematoda</taxon>
        <taxon>Chromadorea</taxon>
        <taxon>Rhabditida</taxon>
        <taxon>Rhabditina</taxon>
        <taxon>Rhabditomorpha</taxon>
        <taxon>Strongyloidea</taxon>
        <taxon>Trichostrongylidae</taxon>
        <taxon>Haemonchus</taxon>
    </lineage>
</organism>
<reference evidence="5" key="1">
    <citation type="submission" date="2017-02" db="UniProtKB">
        <authorList>
            <consortium name="WormBaseParasite"/>
        </authorList>
    </citation>
    <scope>IDENTIFICATION</scope>
</reference>
<keyword evidence="2" id="KW-0732">Signal</keyword>
<evidence type="ECO:0000256" key="2">
    <source>
        <dbReference type="SAM" id="SignalP"/>
    </source>
</evidence>
<proteinExistence type="predicted"/>
<accession>A0A0N4WP57</accession>
<feature type="signal peptide" evidence="2">
    <location>
        <begin position="1"/>
        <end position="18"/>
    </location>
</feature>
<evidence type="ECO:0000313" key="3">
    <source>
        <dbReference type="EMBL" id="VDO47897.1"/>
    </source>
</evidence>
<feature type="region of interest" description="Disordered" evidence="1">
    <location>
        <begin position="138"/>
        <end position="166"/>
    </location>
</feature>
<evidence type="ECO:0000313" key="5">
    <source>
        <dbReference type="WBParaSite" id="HPLM_0001312601-mRNA-1"/>
    </source>
</evidence>
<feature type="compositionally biased region" description="Polar residues" evidence="1">
    <location>
        <begin position="143"/>
        <end position="158"/>
    </location>
</feature>
<dbReference type="Proteomes" id="UP000268014">
    <property type="component" value="Unassembled WGS sequence"/>
</dbReference>
<gene>
    <name evidence="3" type="ORF">HPLM_LOCUS13118</name>
</gene>
<name>A0A0N4WP57_HAEPC</name>